<dbReference type="PROSITE" id="PS50005">
    <property type="entry name" value="TPR"/>
    <property type="match status" value="1"/>
</dbReference>
<dbReference type="InterPro" id="IPR019734">
    <property type="entry name" value="TPR_rpt"/>
</dbReference>
<dbReference type="SUPFAM" id="SSF48452">
    <property type="entry name" value="TPR-like"/>
    <property type="match status" value="1"/>
</dbReference>
<comment type="caution">
    <text evidence="2">The sequence shown here is derived from an EMBL/GenBank/DDBJ whole genome shotgun (WGS) entry which is preliminary data.</text>
</comment>
<protein>
    <submittedName>
        <fullName evidence="2">Tetratricopeptide repeat protein</fullName>
    </submittedName>
</protein>
<dbReference type="EMBL" id="DTDJ01000024">
    <property type="protein sequence ID" value="HGL17298.1"/>
    <property type="molecule type" value="Genomic_DNA"/>
</dbReference>
<accession>A0A7C2P1P2</accession>
<name>A0A7C2P1P2_UNCW3</name>
<evidence type="ECO:0000313" key="2">
    <source>
        <dbReference type="EMBL" id="HEN28051.1"/>
    </source>
</evidence>
<gene>
    <name evidence="2" type="ORF">ENQ77_05245</name>
    <name evidence="3" type="ORF">ENU66_03060</name>
</gene>
<feature type="repeat" description="TPR" evidence="1">
    <location>
        <begin position="187"/>
        <end position="220"/>
    </location>
</feature>
<keyword evidence="1" id="KW-0802">TPR repeat</keyword>
<evidence type="ECO:0000256" key="1">
    <source>
        <dbReference type="PROSITE-ProRule" id="PRU00339"/>
    </source>
</evidence>
<organism evidence="2">
    <name type="scientific">candidate division WOR-3 bacterium</name>
    <dbReference type="NCBI Taxonomy" id="2052148"/>
    <lineage>
        <taxon>Bacteria</taxon>
        <taxon>Bacteria division WOR-3</taxon>
    </lineage>
</organism>
<dbReference type="AlphaFoldDB" id="A0A7C2P1P2"/>
<dbReference type="EMBL" id="DSOL01000149">
    <property type="protein sequence ID" value="HEN28051.1"/>
    <property type="molecule type" value="Genomic_DNA"/>
</dbReference>
<dbReference type="InterPro" id="IPR011990">
    <property type="entry name" value="TPR-like_helical_dom_sf"/>
</dbReference>
<dbReference type="Gene3D" id="1.25.40.10">
    <property type="entry name" value="Tetratricopeptide repeat domain"/>
    <property type="match status" value="1"/>
</dbReference>
<evidence type="ECO:0000313" key="3">
    <source>
        <dbReference type="EMBL" id="HGL17298.1"/>
    </source>
</evidence>
<sequence>MVTLFLICQLLSPEKVGTYISNMTKASRMRNMDSLQFYYRELRKAATPPGRNFLKTYANGLAIFLMITSDSLYAKEQYIDSAIYFMEECTKLNPDFSDAWAVLGSLYGMKAIKNLTQLAYWGKKSNDAFQKAKSLDTQNPRTYYLEGISLFFRPKAVGGGINKAQKNFKKALELYLKEKNPLSWGYLECKAFLGFSYEKANMKEEALKIYDEILKEDPDYEWVKRARKNLTN</sequence>
<reference evidence="2" key="1">
    <citation type="journal article" date="2020" name="mSystems">
        <title>Genome- and Community-Level Interaction Insights into Carbon Utilization and Element Cycling Functions of Hydrothermarchaeota in Hydrothermal Sediment.</title>
        <authorList>
            <person name="Zhou Z."/>
            <person name="Liu Y."/>
            <person name="Xu W."/>
            <person name="Pan J."/>
            <person name="Luo Z.H."/>
            <person name="Li M."/>
        </authorList>
    </citation>
    <scope>NUCLEOTIDE SEQUENCE [LARGE SCALE GENOMIC DNA]</scope>
    <source>
        <strain evidence="2">SpSt-34</strain>
        <strain evidence="3">SpSt-69</strain>
    </source>
</reference>
<proteinExistence type="predicted"/>